<dbReference type="RefSeq" id="WP_185137385.1">
    <property type="nucleotide sequence ID" value="NZ_JACJVR010000072.1"/>
</dbReference>
<proteinExistence type="predicted"/>
<dbReference type="EMBL" id="JACJVR010000072">
    <property type="protein sequence ID" value="MBB6693403.1"/>
    <property type="molecule type" value="Genomic_DNA"/>
</dbReference>
<evidence type="ECO:0000313" key="2">
    <source>
        <dbReference type="EMBL" id="MBB6693403.1"/>
    </source>
</evidence>
<evidence type="ECO:0000313" key="3">
    <source>
        <dbReference type="Proteomes" id="UP000553776"/>
    </source>
</evidence>
<name>A0A841U522_9BACL</name>
<gene>
    <name evidence="2" type="ORF">H7B90_18600</name>
</gene>
<organism evidence="2 3">
    <name type="scientific">Cohnella xylanilytica</name>
    <dbReference type="NCBI Taxonomy" id="557555"/>
    <lineage>
        <taxon>Bacteria</taxon>
        <taxon>Bacillati</taxon>
        <taxon>Bacillota</taxon>
        <taxon>Bacilli</taxon>
        <taxon>Bacillales</taxon>
        <taxon>Paenibacillaceae</taxon>
        <taxon>Cohnella</taxon>
    </lineage>
</organism>
<feature type="region of interest" description="Disordered" evidence="1">
    <location>
        <begin position="33"/>
        <end position="53"/>
    </location>
</feature>
<keyword evidence="3" id="KW-1185">Reference proteome</keyword>
<sequence>MAATPAASAFPLAESAAGSLRIGPAPGTVVGYDSRGGKNVAAVPPGSLLDARA</sequence>
<accession>A0A841U522</accession>
<evidence type="ECO:0000256" key="1">
    <source>
        <dbReference type="SAM" id="MobiDB-lite"/>
    </source>
</evidence>
<reference evidence="2 3" key="1">
    <citation type="submission" date="2020-08" db="EMBL/GenBank/DDBJ databases">
        <title>Cohnella phylogeny.</title>
        <authorList>
            <person name="Dunlap C."/>
        </authorList>
    </citation>
    <scope>NUCLEOTIDE SEQUENCE [LARGE SCALE GENOMIC DNA]</scope>
    <source>
        <strain evidence="2 3">DSM 25239</strain>
    </source>
</reference>
<dbReference type="Proteomes" id="UP000553776">
    <property type="component" value="Unassembled WGS sequence"/>
</dbReference>
<dbReference type="AlphaFoldDB" id="A0A841U522"/>
<comment type="caution">
    <text evidence="2">The sequence shown here is derived from an EMBL/GenBank/DDBJ whole genome shotgun (WGS) entry which is preliminary data.</text>
</comment>
<protein>
    <submittedName>
        <fullName evidence="2">Uncharacterized protein</fullName>
    </submittedName>
</protein>